<name>A0A848J535_9BACT</name>
<dbReference type="AlphaFoldDB" id="A0A848J535"/>
<reference evidence="2 3" key="1">
    <citation type="submission" date="2020-04" db="EMBL/GenBank/DDBJ databases">
        <title>Flammeovirgaceae bacterium KN852 isolated from deep sea.</title>
        <authorList>
            <person name="Zhang D.-C."/>
        </authorList>
    </citation>
    <scope>NUCLEOTIDE SEQUENCE [LARGE SCALE GENOMIC DNA]</scope>
    <source>
        <strain evidence="2 3">KN852</strain>
    </source>
</reference>
<comment type="caution">
    <text evidence="2">The sequence shown here is derived from an EMBL/GenBank/DDBJ whole genome shotgun (WGS) entry which is preliminary data.</text>
</comment>
<dbReference type="Proteomes" id="UP000559010">
    <property type="component" value="Unassembled WGS sequence"/>
</dbReference>
<proteinExistence type="predicted"/>
<dbReference type="InterPro" id="IPR027417">
    <property type="entry name" value="P-loop_NTPase"/>
</dbReference>
<keyword evidence="1" id="KW-0812">Transmembrane</keyword>
<dbReference type="GO" id="GO:0016740">
    <property type="term" value="F:transferase activity"/>
    <property type="evidence" value="ECO:0007669"/>
    <property type="project" value="UniProtKB-KW"/>
</dbReference>
<dbReference type="SUPFAM" id="SSF52540">
    <property type="entry name" value="P-loop containing nucleoside triphosphate hydrolases"/>
    <property type="match status" value="1"/>
</dbReference>
<evidence type="ECO:0000313" key="3">
    <source>
        <dbReference type="Proteomes" id="UP000559010"/>
    </source>
</evidence>
<protein>
    <submittedName>
        <fullName evidence="2">Sulfotransferase</fullName>
    </submittedName>
</protein>
<organism evidence="2 3">
    <name type="scientific">Marinigracilibium pacificum</name>
    <dbReference type="NCBI Taxonomy" id="2729599"/>
    <lineage>
        <taxon>Bacteria</taxon>
        <taxon>Pseudomonadati</taxon>
        <taxon>Bacteroidota</taxon>
        <taxon>Cytophagia</taxon>
        <taxon>Cytophagales</taxon>
        <taxon>Flammeovirgaceae</taxon>
        <taxon>Marinigracilibium</taxon>
    </lineage>
</organism>
<dbReference type="EMBL" id="JABBNU010000008">
    <property type="protein sequence ID" value="NMM49459.1"/>
    <property type="molecule type" value="Genomic_DNA"/>
</dbReference>
<sequence>MPGFELPPISPLAGANVFNFLKIIRKGKIQNRYFIKVLLTFLVTILALPFHIWEKIWYHRKIKRFEFTSPPIFIIGHWRSGTTLLHNLMTCDPKSSYFTTYNGVFPNNLASKLIFKTFMRVSMPGKRPSDNVKLGPDLPQEDEFAVGNWGMESFYLFFFFPYLYEEVYTNAVHIKQDSKKQKWLNDYDELLKKACINTGKGRLIVKNPVNTARLKLLTEYYHDSAFIFIHRNPYHVYLSTKKFFGKLFPSIMLHGISPEEVEDLIFDLYKKLLSDYYNQKETVSSDRLLEIRFEDLETGPEKVLKDIYLKFEIGSYQQAEMEFKNYLKVNSDYKKNNYTISIREFNRINAEWAHFISKTGYSFPDDIKIID</sequence>
<feature type="transmembrane region" description="Helical" evidence="1">
    <location>
        <begin position="33"/>
        <end position="53"/>
    </location>
</feature>
<gene>
    <name evidence="2" type="ORF">HH304_13710</name>
</gene>
<keyword evidence="1" id="KW-0472">Membrane</keyword>
<evidence type="ECO:0000256" key="1">
    <source>
        <dbReference type="SAM" id="Phobius"/>
    </source>
</evidence>
<keyword evidence="3" id="KW-1185">Reference proteome</keyword>
<keyword evidence="2" id="KW-0808">Transferase</keyword>
<accession>A0A848J535</accession>
<dbReference type="PANTHER" id="PTHR36451:SF1">
    <property type="entry name" value="OMEGA-HYDROXY-BETA-DIHYDROMENAQUINONE-9 SULFOTRANSFERASE STF3"/>
    <property type="match status" value="1"/>
</dbReference>
<dbReference type="Pfam" id="PF13469">
    <property type="entry name" value="Sulfotransfer_3"/>
    <property type="match status" value="1"/>
</dbReference>
<dbReference type="RefSeq" id="WP_169682592.1">
    <property type="nucleotide sequence ID" value="NZ_JABBNU010000008.1"/>
</dbReference>
<dbReference type="Gene3D" id="3.40.50.300">
    <property type="entry name" value="P-loop containing nucleotide triphosphate hydrolases"/>
    <property type="match status" value="1"/>
</dbReference>
<dbReference type="PANTHER" id="PTHR36451">
    <property type="entry name" value="PAPS-DEPENDENT SULFOTRANSFERASE STF3"/>
    <property type="match status" value="1"/>
</dbReference>
<keyword evidence="1" id="KW-1133">Transmembrane helix</keyword>
<evidence type="ECO:0000313" key="2">
    <source>
        <dbReference type="EMBL" id="NMM49459.1"/>
    </source>
</evidence>
<dbReference type="InterPro" id="IPR052736">
    <property type="entry name" value="Stf3_sulfotransferase"/>
</dbReference>